<dbReference type="EMBL" id="DACSWI010000013">
    <property type="protein sequence ID" value="HAT3810553.1"/>
    <property type="molecule type" value="Genomic_DNA"/>
</dbReference>
<dbReference type="AlphaFoldDB" id="A0AAN5MHY6"/>
<reference evidence="1" key="2">
    <citation type="submission" date="2020-10" db="EMBL/GenBank/DDBJ databases">
        <authorList>
            <consortium name="NCBI Pathogen Detection Project"/>
        </authorList>
    </citation>
    <scope>NUCLEOTIDE SEQUENCE</scope>
    <source>
        <strain evidence="1">Morganella morganii ARLG-3209</strain>
    </source>
</reference>
<protein>
    <submittedName>
        <fullName evidence="1">DUF4225 domain-containing protein</fullName>
    </submittedName>
</protein>
<proteinExistence type="predicted"/>
<evidence type="ECO:0000313" key="2">
    <source>
        <dbReference type="Proteomes" id="UP000865968"/>
    </source>
</evidence>
<reference evidence="1" key="1">
    <citation type="journal article" date="2018" name="Genome Biol.">
        <title>SKESA: strategic k-mer extension for scrupulous assemblies.</title>
        <authorList>
            <person name="Souvorov A."/>
            <person name="Agarwala R."/>
            <person name="Lipman D.J."/>
        </authorList>
    </citation>
    <scope>NUCLEOTIDE SEQUENCE</scope>
    <source>
        <strain evidence="1">Morganella morganii ARLG-3209</strain>
    </source>
</reference>
<organism evidence="1 2">
    <name type="scientific">Morganella morganii</name>
    <name type="common">Proteus morganii</name>
    <dbReference type="NCBI Taxonomy" id="582"/>
    <lineage>
        <taxon>Bacteria</taxon>
        <taxon>Pseudomonadati</taxon>
        <taxon>Pseudomonadota</taxon>
        <taxon>Gammaproteobacteria</taxon>
        <taxon>Enterobacterales</taxon>
        <taxon>Morganellaceae</taxon>
        <taxon>Morganella</taxon>
    </lineage>
</organism>
<sequence>MSQYELDYSFSDAYQSTLNNISNELRKEAETIAYMHIRNPEVRMKFLRDISQYISRNEWEVRNACLSLSAGLDNIEDMRALLKEQQRAIQLQEVRQYAYVEAVNNEKNGVMTILLKQVGFVGGGMQIIAGYGACAASVGLLCGSLGVGLVAQGTNNMYENGYYLLFRENTSGYLRDGYRYVSKNMGYSNYEADMTYNIVDLTLSAGSLANPVLKPGAFKLFDYYSIDFITSFQKMGKIGIGSEIFFDSVTIYSAYDLKKDDKK</sequence>
<dbReference type="Proteomes" id="UP000865968">
    <property type="component" value="Unassembled WGS sequence"/>
</dbReference>
<name>A0AAN5MHY6_MORMO</name>
<dbReference type="InterPro" id="IPR025320">
    <property type="entry name" value="DUF4225"/>
</dbReference>
<dbReference type="RefSeq" id="WP_349465962.1">
    <property type="nucleotide sequence ID" value="NZ_JBEEWI010000001.1"/>
</dbReference>
<comment type="caution">
    <text evidence="1">The sequence shown here is derived from an EMBL/GenBank/DDBJ whole genome shotgun (WGS) entry which is preliminary data.</text>
</comment>
<dbReference type="Pfam" id="PF13988">
    <property type="entry name" value="DUF4225"/>
    <property type="match status" value="1"/>
</dbReference>
<gene>
    <name evidence="1" type="ORF">I8608_003449</name>
</gene>
<evidence type="ECO:0000313" key="1">
    <source>
        <dbReference type="EMBL" id="HAT3810553.1"/>
    </source>
</evidence>
<accession>A0AAN5MHY6</accession>